<dbReference type="GO" id="GO:0016462">
    <property type="term" value="F:pyrophosphatase activity"/>
    <property type="evidence" value="ECO:0007669"/>
    <property type="project" value="TreeGrafter"/>
</dbReference>
<organism evidence="2 3">
    <name type="scientific">Teichococcus coralli</name>
    <dbReference type="NCBI Taxonomy" id="2545983"/>
    <lineage>
        <taxon>Bacteria</taxon>
        <taxon>Pseudomonadati</taxon>
        <taxon>Pseudomonadota</taxon>
        <taxon>Alphaproteobacteria</taxon>
        <taxon>Acetobacterales</taxon>
        <taxon>Roseomonadaceae</taxon>
        <taxon>Roseomonas</taxon>
    </lineage>
</organism>
<dbReference type="InterPro" id="IPR003695">
    <property type="entry name" value="Ppx_GppA_N"/>
</dbReference>
<reference evidence="2 3" key="1">
    <citation type="submission" date="2019-03" db="EMBL/GenBank/DDBJ databases">
        <title>Roseomonas sp. a novel Roseomonas species isolated from Sea whip Gorgonian.</title>
        <authorList>
            <person name="Li F."/>
            <person name="Pan X."/>
            <person name="Huang S."/>
            <person name="Li Z."/>
            <person name="Meng B."/>
        </authorList>
    </citation>
    <scope>NUCLEOTIDE SEQUENCE [LARGE SCALE GENOMIC DNA]</scope>
    <source>
        <strain evidence="2 3">M0104</strain>
    </source>
</reference>
<dbReference type="PANTHER" id="PTHR30005:SF0">
    <property type="entry name" value="RETROGRADE REGULATION PROTEIN 2"/>
    <property type="match status" value="1"/>
</dbReference>
<gene>
    <name evidence="2" type="ORF">E0493_07970</name>
</gene>
<keyword evidence="3" id="KW-1185">Reference proteome</keyword>
<proteinExistence type="predicted"/>
<evidence type="ECO:0000313" key="3">
    <source>
        <dbReference type="Proteomes" id="UP000460715"/>
    </source>
</evidence>
<sequence length="356" mass="37898">MPEAVSHPAVASSRTCPDRSAGTFAAIDLGTNNCRLLVGVPTSSGSFRVLDSYSRVVRLGEGLAAHGLLSEGAMSRALAALQTCAQKLLRRPLRRLLAVTTEACRQARNGPAFVAEARAATGLPIRIISAREEAELAMESCAPLLRAHDRRALLFDIGGGSTEIAWIRSEARGSTELIGYVSLPLGVVTLAERAGLCCGTPEGFRHVVEEVVEELARFDRVHSIAREMRAGGVRLMGTSGTVTTLAGVALALPRYSRPLIDGRVLDTGAADQALRDLFALGPDGLRAHPCIGPERADFVLPGCAIYAAIRKVWPSSSVTVADRGLREGMLLRMMRQELAAPRRAASWQRAAAHPAP</sequence>
<dbReference type="CDD" id="cd24054">
    <property type="entry name" value="ASKHA_NBD_AaPPX-GppA_MtPPX2-like"/>
    <property type="match status" value="1"/>
</dbReference>
<evidence type="ECO:0000259" key="1">
    <source>
        <dbReference type="Pfam" id="PF02541"/>
    </source>
</evidence>
<dbReference type="AlphaFoldDB" id="A0A845BD62"/>
<dbReference type="Proteomes" id="UP000460715">
    <property type="component" value="Unassembled WGS sequence"/>
</dbReference>
<dbReference type="PANTHER" id="PTHR30005">
    <property type="entry name" value="EXOPOLYPHOSPHATASE"/>
    <property type="match status" value="1"/>
</dbReference>
<dbReference type="EMBL" id="SNVJ01000005">
    <property type="protein sequence ID" value="MXP63287.1"/>
    <property type="molecule type" value="Genomic_DNA"/>
</dbReference>
<dbReference type="InterPro" id="IPR050273">
    <property type="entry name" value="GppA/Ppx_hydrolase"/>
</dbReference>
<feature type="domain" description="Ppx/GppA phosphatase N-terminal" evidence="1">
    <location>
        <begin position="44"/>
        <end position="336"/>
    </location>
</feature>
<dbReference type="Pfam" id="PF02541">
    <property type="entry name" value="Ppx-GppA"/>
    <property type="match status" value="1"/>
</dbReference>
<dbReference type="InterPro" id="IPR043129">
    <property type="entry name" value="ATPase_NBD"/>
</dbReference>
<name>A0A845BD62_9PROT</name>
<dbReference type="Gene3D" id="3.30.420.40">
    <property type="match status" value="1"/>
</dbReference>
<comment type="caution">
    <text evidence="2">The sequence shown here is derived from an EMBL/GenBank/DDBJ whole genome shotgun (WGS) entry which is preliminary data.</text>
</comment>
<dbReference type="SUPFAM" id="SSF53067">
    <property type="entry name" value="Actin-like ATPase domain"/>
    <property type="match status" value="2"/>
</dbReference>
<dbReference type="OrthoDB" id="9793035at2"/>
<evidence type="ECO:0000313" key="2">
    <source>
        <dbReference type="EMBL" id="MXP63287.1"/>
    </source>
</evidence>
<dbReference type="Gene3D" id="3.30.420.150">
    <property type="entry name" value="Exopolyphosphatase. Domain 2"/>
    <property type="match status" value="1"/>
</dbReference>
<protein>
    <submittedName>
        <fullName evidence="2">Ppx/GppA family phosphatase</fullName>
    </submittedName>
</protein>
<accession>A0A845BD62</accession>
<dbReference type="RefSeq" id="WP_160936404.1">
    <property type="nucleotide sequence ID" value="NZ_SNVJ01000005.1"/>
</dbReference>